<dbReference type="AlphaFoldDB" id="X0WR12"/>
<feature type="transmembrane region" description="Helical" evidence="1">
    <location>
        <begin position="39"/>
        <end position="60"/>
    </location>
</feature>
<evidence type="ECO:0000313" key="2">
    <source>
        <dbReference type="EMBL" id="GAG15136.1"/>
    </source>
</evidence>
<dbReference type="InterPro" id="IPR032820">
    <property type="entry name" value="ATPase_put"/>
</dbReference>
<dbReference type="Pfam" id="PF09527">
    <property type="entry name" value="ATPase_gene1"/>
    <property type="match status" value="1"/>
</dbReference>
<organism evidence="2">
    <name type="scientific">marine sediment metagenome</name>
    <dbReference type="NCBI Taxonomy" id="412755"/>
    <lineage>
        <taxon>unclassified sequences</taxon>
        <taxon>metagenomes</taxon>
        <taxon>ecological metagenomes</taxon>
    </lineage>
</organism>
<keyword evidence="1" id="KW-1133">Transmembrane helix</keyword>
<dbReference type="EMBL" id="BARS01036403">
    <property type="protein sequence ID" value="GAG15136.1"/>
    <property type="molecule type" value="Genomic_DNA"/>
</dbReference>
<proteinExistence type="predicted"/>
<feature type="non-terminal residue" evidence="2">
    <location>
        <position position="68"/>
    </location>
</feature>
<evidence type="ECO:0008006" key="3">
    <source>
        <dbReference type="Google" id="ProtNLM"/>
    </source>
</evidence>
<reference evidence="2" key="1">
    <citation type="journal article" date="2014" name="Front. Microbiol.">
        <title>High frequency of phylogenetically diverse reductive dehalogenase-homologous genes in deep subseafloor sedimentary metagenomes.</title>
        <authorList>
            <person name="Kawai M."/>
            <person name="Futagami T."/>
            <person name="Toyoda A."/>
            <person name="Takaki Y."/>
            <person name="Nishi S."/>
            <person name="Hori S."/>
            <person name="Arai W."/>
            <person name="Tsubouchi T."/>
            <person name="Morono Y."/>
            <person name="Uchiyama I."/>
            <person name="Ito T."/>
            <person name="Fujiyama A."/>
            <person name="Inagaki F."/>
            <person name="Takami H."/>
        </authorList>
    </citation>
    <scope>NUCLEOTIDE SEQUENCE</scope>
    <source>
        <strain evidence="2">Expedition CK06-06</strain>
    </source>
</reference>
<gene>
    <name evidence="2" type="ORF">S01H1_55968</name>
</gene>
<accession>X0WR12</accession>
<evidence type="ECO:0000256" key="1">
    <source>
        <dbReference type="SAM" id="Phobius"/>
    </source>
</evidence>
<keyword evidence="1" id="KW-0472">Membrane</keyword>
<comment type="caution">
    <text evidence="2">The sequence shown here is derived from an EMBL/GenBank/DDBJ whole genome shotgun (WGS) entry which is preliminary data.</text>
</comment>
<keyword evidence="1" id="KW-0812">Transmembrane</keyword>
<protein>
    <recommendedName>
        <fullName evidence="3">AtpZ/AtpI family protein</fullName>
    </recommendedName>
</protein>
<name>X0WR12_9ZZZZ</name>
<sequence length="68" mass="7520">MKLNRWEAAFRFTGVGFYIGACIVGGVYLGVWLDKKVDISPLFTLLGLGLGLFLAFYGTYRMLIPVIG</sequence>
<feature type="transmembrane region" description="Helical" evidence="1">
    <location>
        <begin position="12"/>
        <end position="33"/>
    </location>
</feature>